<proteinExistence type="predicted"/>
<dbReference type="Proteomes" id="UP000298787">
    <property type="component" value="Chromosome 13"/>
</dbReference>
<dbReference type="STRING" id="240159.A0A4U5V4X8"/>
<dbReference type="GO" id="GO:0070974">
    <property type="term" value="F:POU domain binding"/>
    <property type="evidence" value="ECO:0007669"/>
    <property type="project" value="InterPro"/>
</dbReference>
<dbReference type="GO" id="GO:0003677">
    <property type="term" value="F:DNA binding"/>
    <property type="evidence" value="ECO:0007669"/>
    <property type="project" value="InterPro"/>
</dbReference>
<feature type="compositionally biased region" description="Basic and acidic residues" evidence="4">
    <location>
        <begin position="50"/>
        <end position="69"/>
    </location>
</feature>
<evidence type="ECO:0000259" key="5">
    <source>
        <dbReference type="PROSITE" id="PS52003"/>
    </source>
</evidence>
<feature type="region of interest" description="Disordered" evidence="4">
    <location>
        <begin position="282"/>
        <end position="335"/>
    </location>
</feature>
<dbReference type="GO" id="GO:0090575">
    <property type="term" value="C:RNA polymerase II transcription regulator complex"/>
    <property type="evidence" value="ECO:0007669"/>
    <property type="project" value="TreeGrafter"/>
</dbReference>
<reference evidence="6 7" key="1">
    <citation type="submission" date="2019-01" db="EMBL/GenBank/DDBJ databases">
        <title>Genome Assembly of Collichthys lucidus.</title>
        <authorList>
            <person name="Cai M."/>
            <person name="Xiao S."/>
        </authorList>
    </citation>
    <scope>NUCLEOTIDE SEQUENCE [LARGE SCALE GENOMIC DNA]</scope>
    <source>
        <strain evidence="6">JT15FE1705JMU</strain>
        <tissue evidence="6">Muscle</tissue>
    </source>
</reference>
<keyword evidence="3" id="KW-0804">Transcription</keyword>
<evidence type="ECO:0000256" key="1">
    <source>
        <dbReference type="ARBA" id="ARBA00023015"/>
    </source>
</evidence>
<keyword evidence="1" id="KW-0805">Transcription regulation</keyword>
<dbReference type="PANTHER" id="PTHR15363">
    <property type="entry name" value="POU DOMAIN CLASS 2-ASSOCIATING FACTOR 1"/>
    <property type="match status" value="1"/>
</dbReference>
<dbReference type="GO" id="GO:0045944">
    <property type="term" value="P:positive regulation of transcription by RNA polymerase II"/>
    <property type="evidence" value="ECO:0007669"/>
    <property type="project" value="TreeGrafter"/>
</dbReference>
<dbReference type="GO" id="GO:0003713">
    <property type="term" value="F:transcription coactivator activity"/>
    <property type="evidence" value="ECO:0007669"/>
    <property type="project" value="TreeGrafter"/>
</dbReference>
<feature type="region of interest" description="Disordered" evidence="4">
    <location>
        <begin position="20"/>
        <end position="83"/>
    </location>
</feature>
<feature type="domain" description="OCA" evidence="5">
    <location>
        <begin position="43"/>
        <end position="65"/>
    </location>
</feature>
<evidence type="ECO:0000313" key="6">
    <source>
        <dbReference type="EMBL" id="TKS81475.1"/>
    </source>
</evidence>
<evidence type="ECO:0000256" key="2">
    <source>
        <dbReference type="ARBA" id="ARBA00023159"/>
    </source>
</evidence>
<dbReference type="EMBL" id="CM014090">
    <property type="protein sequence ID" value="TKS81475.1"/>
    <property type="molecule type" value="Genomic_DNA"/>
</dbReference>
<dbReference type="PROSITE" id="PS52003">
    <property type="entry name" value="OCA"/>
    <property type="match status" value="1"/>
</dbReference>
<organism evidence="6 7">
    <name type="scientific">Collichthys lucidus</name>
    <name type="common">Big head croaker</name>
    <name type="synonym">Sciaena lucida</name>
    <dbReference type="NCBI Taxonomy" id="240159"/>
    <lineage>
        <taxon>Eukaryota</taxon>
        <taxon>Metazoa</taxon>
        <taxon>Chordata</taxon>
        <taxon>Craniata</taxon>
        <taxon>Vertebrata</taxon>
        <taxon>Euteleostomi</taxon>
        <taxon>Actinopterygii</taxon>
        <taxon>Neopterygii</taxon>
        <taxon>Teleostei</taxon>
        <taxon>Neoteleostei</taxon>
        <taxon>Acanthomorphata</taxon>
        <taxon>Eupercaria</taxon>
        <taxon>Sciaenidae</taxon>
        <taxon>Collichthys</taxon>
    </lineage>
</organism>
<dbReference type="InterPro" id="IPR047571">
    <property type="entry name" value="OCA"/>
</dbReference>
<keyword evidence="2" id="KW-0010">Activator</keyword>
<dbReference type="PANTHER" id="PTHR15363:SF3">
    <property type="entry name" value="POU DOMAIN CLASS 2-ASSOCIATING FACTOR 1"/>
    <property type="match status" value="1"/>
</dbReference>
<evidence type="ECO:0000313" key="7">
    <source>
        <dbReference type="Proteomes" id="UP000298787"/>
    </source>
</evidence>
<dbReference type="AlphaFoldDB" id="A0A4U5V4X8"/>
<gene>
    <name evidence="6" type="ORF">D9C73_015580</name>
</gene>
<accession>A0A4U5V4X8</accession>
<name>A0A4U5V4X8_COLLU</name>
<keyword evidence="7" id="KW-1185">Reference proteome</keyword>
<evidence type="ECO:0000256" key="4">
    <source>
        <dbReference type="SAM" id="MobiDB-lite"/>
    </source>
</evidence>
<dbReference type="InterPro" id="IPR015389">
    <property type="entry name" value="PD-C2-AF1"/>
</dbReference>
<dbReference type="Pfam" id="PF09310">
    <property type="entry name" value="PD-C2-AF1"/>
    <property type="match status" value="1"/>
</dbReference>
<protein>
    <submittedName>
        <fullName evidence="6">POU domain class 2-associating factor 1</fullName>
    </submittedName>
</protein>
<evidence type="ECO:0000256" key="3">
    <source>
        <dbReference type="ARBA" id="ARBA00023163"/>
    </source>
</evidence>
<sequence length="335" mass="35777">MDSAHQPKMAVVVELTALSRPNSSVYEQPGVSREAPPSGLARAKPYQGVRVRDPVKELLRRKRSLEPHSTKTAPPTADVVTHNNNQSSYTQGIFSSDIQGGSPSEPSVTGVSDGGLHCAGWKAPSSATSAGLQPAVTPWSSSEYNQQDRSAQALAYSATPTLTADVYMQTLCPSYTMLTYTHAPLLTNFGTIPMAPTPGSLPQMELPDSGLTYLPWAQPLTTISTIPNPGGVQFAPGSAALPGSSLVHMPLSMSLATMIPQLEPQGVDPQPQILELPQRSGHQLDLEPQDQSLDEDPVVEPESPNLLDKLLEDQKDDGGEEDKDSYSSSLFIPNV</sequence>